<keyword evidence="3 9" id="KW-0055">Arginine biosynthesis</keyword>
<protein>
    <recommendedName>
        <fullName evidence="9">Arginine biosynthesis bifunctional protein ArgJ</fullName>
    </recommendedName>
    <domain>
        <recommendedName>
            <fullName evidence="9">Glutamate N-acetyltransferase</fullName>
            <ecNumber evidence="9">2.3.1.35</ecNumber>
        </recommendedName>
        <alternativeName>
            <fullName evidence="9">Ornithine acetyltransferase</fullName>
            <shortName evidence="9">OATase</shortName>
        </alternativeName>
        <alternativeName>
            <fullName evidence="9">Ornithine transacetylase</fullName>
        </alternativeName>
    </domain>
    <domain>
        <recommendedName>
            <fullName evidence="9">Amino-acid acetyltransferase</fullName>
            <ecNumber evidence="9">2.3.1.1</ecNumber>
        </recommendedName>
        <alternativeName>
            <fullName evidence="9">N-acetylglutamate synthase</fullName>
            <shortName evidence="9">AGSase</shortName>
        </alternativeName>
    </domain>
    <component>
        <recommendedName>
            <fullName evidence="9">Arginine biosynthesis bifunctional protein ArgJ alpha chain</fullName>
        </recommendedName>
    </component>
    <component>
        <recommendedName>
            <fullName evidence="9">Arginine biosynthesis bifunctional protein ArgJ beta chain</fullName>
        </recommendedName>
    </component>
</protein>
<comment type="pathway">
    <text evidence="9">Amino-acid biosynthesis; L-arginine biosynthesis; L-ornithine and N-acetyl-L-glutamate from L-glutamate and N(2)-acetyl-L-ornithine (cyclic): step 1/1.</text>
</comment>
<dbReference type="EMBL" id="AP014633">
    <property type="protein sequence ID" value="BAP55678.1"/>
    <property type="molecule type" value="Genomic_DNA"/>
</dbReference>
<feature type="binding site" evidence="9">
    <location>
        <position position="180"/>
    </location>
    <ligand>
        <name>substrate</name>
    </ligand>
</feature>
<name>A0A090ACZ3_9GAMM</name>
<dbReference type="HOGENOM" id="CLU_027172_1_0_6"/>
<comment type="similarity">
    <text evidence="1 9">Belongs to the ArgJ family.</text>
</comment>
<feature type="binding site" evidence="9">
    <location>
        <position position="401"/>
    </location>
    <ligand>
        <name>substrate</name>
    </ligand>
</feature>
<dbReference type="GO" id="GO:0005737">
    <property type="term" value="C:cytoplasm"/>
    <property type="evidence" value="ECO:0007669"/>
    <property type="project" value="UniProtKB-SubCell"/>
</dbReference>
<dbReference type="UniPathway" id="UPA00068">
    <property type="reaction ID" value="UER00106"/>
</dbReference>
<dbReference type="OrthoDB" id="9804242at2"/>
<dbReference type="GO" id="GO:0004042">
    <property type="term" value="F:L-glutamate N-acetyltransferase activity"/>
    <property type="evidence" value="ECO:0007669"/>
    <property type="project" value="UniProtKB-UniRule"/>
</dbReference>
<proteinExistence type="inferred from homology"/>
<dbReference type="EC" id="2.3.1.1" evidence="9"/>
<evidence type="ECO:0000256" key="4">
    <source>
        <dbReference type="ARBA" id="ARBA00022605"/>
    </source>
</evidence>
<feature type="binding site" evidence="9">
    <location>
        <position position="191"/>
    </location>
    <ligand>
        <name>substrate</name>
    </ligand>
</feature>
<dbReference type="NCBIfam" id="TIGR00120">
    <property type="entry name" value="ArgJ"/>
    <property type="match status" value="1"/>
</dbReference>
<dbReference type="CDD" id="cd02152">
    <property type="entry name" value="OAT"/>
    <property type="match status" value="1"/>
</dbReference>
<dbReference type="Gene3D" id="3.10.20.340">
    <property type="entry name" value="ArgJ beta chain, C-terminal domain"/>
    <property type="match status" value="1"/>
</dbReference>
<feature type="binding site" evidence="9">
    <location>
        <position position="406"/>
    </location>
    <ligand>
        <name>substrate</name>
    </ligand>
</feature>
<evidence type="ECO:0000256" key="6">
    <source>
        <dbReference type="ARBA" id="ARBA00022813"/>
    </source>
</evidence>
<evidence type="ECO:0000256" key="8">
    <source>
        <dbReference type="ARBA" id="ARBA00049439"/>
    </source>
</evidence>
<dbReference type="KEGG" id="tig:THII_1381"/>
<dbReference type="InterPro" id="IPR002813">
    <property type="entry name" value="Arg_biosynth_ArgJ"/>
</dbReference>
<keyword evidence="6 9" id="KW-0068">Autocatalytic cleavage</keyword>
<keyword evidence="9" id="KW-0511">Multifunctional enzyme</keyword>
<evidence type="ECO:0000256" key="1">
    <source>
        <dbReference type="ARBA" id="ARBA00006774"/>
    </source>
</evidence>
<keyword evidence="9" id="KW-0963">Cytoplasm</keyword>
<comment type="subcellular location">
    <subcellularLocation>
        <location evidence="9">Cytoplasm</location>
    </subcellularLocation>
</comment>
<keyword evidence="7 9" id="KW-0012">Acyltransferase</keyword>
<evidence type="ECO:0000256" key="7">
    <source>
        <dbReference type="ARBA" id="ARBA00023315"/>
    </source>
</evidence>
<feature type="binding site" evidence="9">
    <location>
        <position position="277"/>
    </location>
    <ligand>
        <name>substrate</name>
    </ligand>
</feature>
<dbReference type="Proteomes" id="UP000031623">
    <property type="component" value="Chromosome"/>
</dbReference>
<feature type="chain" id="PRO_5023217570" description="Arginine biosynthesis bifunctional protein ArgJ alpha chain" evidence="9">
    <location>
        <begin position="1"/>
        <end position="190"/>
    </location>
</feature>
<keyword evidence="5 9" id="KW-0808">Transferase</keyword>
<feature type="site" description="Cleavage; by autolysis" evidence="9">
    <location>
        <begin position="190"/>
        <end position="191"/>
    </location>
</feature>
<dbReference type="GO" id="GO:0004358">
    <property type="term" value="F:L-glutamate N-acetyltransferase activity, acting on acetyl-L-ornithine as donor"/>
    <property type="evidence" value="ECO:0007669"/>
    <property type="project" value="UniProtKB-UniRule"/>
</dbReference>
<dbReference type="Pfam" id="PF01960">
    <property type="entry name" value="ArgJ"/>
    <property type="match status" value="1"/>
</dbReference>
<feature type="active site" description="Nucleophile" evidence="9">
    <location>
        <position position="191"/>
    </location>
</feature>
<gene>
    <name evidence="9" type="primary">argJ</name>
    <name evidence="10" type="ORF">THII_1381</name>
</gene>
<evidence type="ECO:0000256" key="2">
    <source>
        <dbReference type="ARBA" id="ARBA00011475"/>
    </source>
</evidence>
<dbReference type="EC" id="2.3.1.35" evidence="9"/>
<dbReference type="STRING" id="40754.THII_1381"/>
<accession>A0A090ACZ3</accession>
<evidence type="ECO:0000313" key="10">
    <source>
        <dbReference type="EMBL" id="BAP55678.1"/>
    </source>
</evidence>
<dbReference type="FunFam" id="3.10.20.340:FF:000001">
    <property type="entry name" value="Arginine biosynthesis bifunctional protein ArgJ, chloroplastic"/>
    <property type="match status" value="1"/>
</dbReference>
<keyword evidence="4 9" id="KW-0028">Amino-acid biosynthesis</keyword>
<keyword evidence="11" id="KW-1185">Reference proteome</keyword>
<dbReference type="GO" id="GO:0006526">
    <property type="term" value="P:L-arginine biosynthetic process"/>
    <property type="evidence" value="ECO:0007669"/>
    <property type="project" value="UniProtKB-UniRule"/>
</dbReference>
<dbReference type="Gene3D" id="3.60.70.12">
    <property type="entry name" value="L-amino peptidase D-ALA esterase/amidase"/>
    <property type="match status" value="1"/>
</dbReference>
<feature type="site" description="Involved in the stabilization of negative charge on the oxyanion by the formation of the oxyanion hole" evidence="9">
    <location>
        <position position="117"/>
    </location>
</feature>
<dbReference type="GO" id="GO:0006592">
    <property type="term" value="P:ornithine biosynthetic process"/>
    <property type="evidence" value="ECO:0007669"/>
    <property type="project" value="TreeGrafter"/>
</dbReference>
<feature type="binding site" evidence="9">
    <location>
        <position position="154"/>
    </location>
    <ligand>
        <name>substrate</name>
    </ligand>
</feature>
<dbReference type="InterPro" id="IPR042195">
    <property type="entry name" value="ArgJ_beta_C"/>
</dbReference>
<feature type="chain" id="PRO_5023217571" description="Arginine biosynthesis bifunctional protein ArgJ beta chain" evidence="9">
    <location>
        <begin position="191"/>
        <end position="406"/>
    </location>
</feature>
<evidence type="ECO:0000256" key="5">
    <source>
        <dbReference type="ARBA" id="ARBA00022679"/>
    </source>
</evidence>
<dbReference type="InterPro" id="IPR016117">
    <property type="entry name" value="ArgJ-like_dom_sf"/>
</dbReference>
<feature type="site" description="Involved in the stabilization of negative charge on the oxyanion by the formation of the oxyanion hole" evidence="9">
    <location>
        <position position="118"/>
    </location>
</feature>
<comment type="function">
    <text evidence="9">Catalyzes two activities which are involved in the cyclic version of arginine biosynthesis: the synthesis of N-acetylglutamate from glutamate and acetyl-CoA as the acetyl donor, and of ornithine by transacetylation between N(2)-acetylornithine and glutamate.</text>
</comment>
<sequence>MAVNLPSQLSPLHPITGIKVGTTCAQIKPVQRDDLTLFELAPTSNCAAVFTRNAFCAAPVVLARQHLTTTPPRFLLINSGNANAGTGERGLQNALACCQRVSQLSGCLVKEVLPFSTGVIGVPLPVDKIQAALPSALANLDAHHWNQAAQAIMTTDTVPKGISIQRTLAGKTVHLTAIAKGAGMIKPNMATLLAFIATDAVVPQSILQTGLNQAVECSFNRITVDGDTSTNDACVLVATGQGQLTIDNLEHPAFKPFCQALTEVCLYLAQAIIRDGEGATKFITITVAQGASTQECLDVAYAIAHSPLVKTAFFASDANWGRILAAVGRAGLADLNINTVQIDLNQVAIVRQGGVAQDYTEEQGQQVMAQPEIQIRILLGRGHDQETIFTCDLSHDYVRINAEYRT</sequence>
<dbReference type="AlphaFoldDB" id="A0A090ACZ3"/>
<dbReference type="FunFam" id="3.60.70.12:FF:000001">
    <property type="entry name" value="Arginine biosynthesis bifunctional protein ArgJ, chloroplastic"/>
    <property type="match status" value="1"/>
</dbReference>
<dbReference type="SUPFAM" id="SSF56266">
    <property type="entry name" value="DmpA/ArgJ-like"/>
    <property type="match status" value="1"/>
</dbReference>
<evidence type="ECO:0000256" key="9">
    <source>
        <dbReference type="HAMAP-Rule" id="MF_01106"/>
    </source>
</evidence>
<evidence type="ECO:0000256" key="3">
    <source>
        <dbReference type="ARBA" id="ARBA00022571"/>
    </source>
</evidence>
<dbReference type="HAMAP" id="MF_01106">
    <property type="entry name" value="ArgJ"/>
    <property type="match status" value="1"/>
</dbReference>
<comment type="catalytic activity">
    <reaction evidence="9">
        <text>L-glutamate + acetyl-CoA = N-acetyl-L-glutamate + CoA + H(+)</text>
        <dbReference type="Rhea" id="RHEA:24292"/>
        <dbReference type="ChEBI" id="CHEBI:15378"/>
        <dbReference type="ChEBI" id="CHEBI:29985"/>
        <dbReference type="ChEBI" id="CHEBI:44337"/>
        <dbReference type="ChEBI" id="CHEBI:57287"/>
        <dbReference type="ChEBI" id="CHEBI:57288"/>
        <dbReference type="EC" id="2.3.1.1"/>
    </reaction>
</comment>
<comment type="catalytic activity">
    <reaction evidence="8 9">
        <text>N(2)-acetyl-L-ornithine + L-glutamate = N-acetyl-L-glutamate + L-ornithine</text>
        <dbReference type="Rhea" id="RHEA:15349"/>
        <dbReference type="ChEBI" id="CHEBI:29985"/>
        <dbReference type="ChEBI" id="CHEBI:44337"/>
        <dbReference type="ChEBI" id="CHEBI:46911"/>
        <dbReference type="ChEBI" id="CHEBI:57805"/>
        <dbReference type="EC" id="2.3.1.35"/>
    </reaction>
</comment>
<dbReference type="PANTHER" id="PTHR23100:SF0">
    <property type="entry name" value="ARGININE BIOSYNTHESIS BIFUNCTIONAL PROTEIN ARGJ, MITOCHONDRIAL"/>
    <property type="match status" value="1"/>
</dbReference>
<comment type="pathway">
    <text evidence="9">Amino-acid biosynthesis; L-arginine biosynthesis; N(2)-acetyl-L-ornithine from L-glutamate: step 1/4.</text>
</comment>
<dbReference type="PANTHER" id="PTHR23100">
    <property type="entry name" value="ARGININE BIOSYNTHESIS BIFUNCTIONAL PROTEIN ARGJ"/>
    <property type="match status" value="1"/>
</dbReference>
<dbReference type="NCBIfam" id="NF003802">
    <property type="entry name" value="PRK05388.1"/>
    <property type="match status" value="1"/>
</dbReference>
<evidence type="ECO:0000313" key="11">
    <source>
        <dbReference type="Proteomes" id="UP000031623"/>
    </source>
</evidence>
<comment type="subunit">
    <text evidence="2 9">Heterotetramer of two alpha and two beta chains.</text>
</comment>
<reference evidence="10" key="1">
    <citation type="journal article" date="2014" name="ISME J.">
        <title>Ecophysiology of Thioploca ingrica as revealed by the complete genome sequence supplemented with proteomic evidence.</title>
        <authorList>
            <person name="Kojima H."/>
            <person name="Ogura Y."/>
            <person name="Yamamoto N."/>
            <person name="Togashi T."/>
            <person name="Mori H."/>
            <person name="Watanabe T."/>
            <person name="Nemoto F."/>
            <person name="Kurokawa K."/>
            <person name="Hayashi T."/>
            <person name="Fukui M."/>
        </authorList>
    </citation>
    <scope>NUCLEOTIDE SEQUENCE [LARGE SCALE GENOMIC DNA]</scope>
</reference>
<organism evidence="10 11">
    <name type="scientific">Thioploca ingrica</name>
    <dbReference type="NCBI Taxonomy" id="40754"/>
    <lineage>
        <taxon>Bacteria</taxon>
        <taxon>Pseudomonadati</taxon>
        <taxon>Pseudomonadota</taxon>
        <taxon>Gammaproteobacteria</taxon>
        <taxon>Thiotrichales</taxon>
        <taxon>Thiotrichaceae</taxon>
        <taxon>Thioploca</taxon>
    </lineage>
</organism>